<reference evidence="2" key="1">
    <citation type="submission" date="2017-03" db="EMBL/GenBank/DDBJ databases">
        <title>Phytopthora megakarya and P. palmivora, two closely related causual agents of cacao black pod achieved similar genome size and gene model numbers by different mechanisms.</title>
        <authorList>
            <person name="Ali S."/>
            <person name="Shao J."/>
            <person name="Larry D.J."/>
            <person name="Kronmiller B."/>
            <person name="Shen D."/>
            <person name="Strem M.D."/>
            <person name="Melnick R.L."/>
            <person name="Guiltinan M.J."/>
            <person name="Tyler B.M."/>
            <person name="Meinhardt L.W."/>
            <person name="Bailey B.A."/>
        </authorList>
    </citation>
    <scope>NUCLEOTIDE SEQUENCE [LARGE SCALE GENOMIC DNA]</scope>
    <source>
        <strain evidence="2">zdho120</strain>
    </source>
</reference>
<organism evidence="1 2">
    <name type="scientific">Phytophthora megakarya</name>
    <dbReference type="NCBI Taxonomy" id="4795"/>
    <lineage>
        <taxon>Eukaryota</taxon>
        <taxon>Sar</taxon>
        <taxon>Stramenopiles</taxon>
        <taxon>Oomycota</taxon>
        <taxon>Peronosporomycetes</taxon>
        <taxon>Peronosporales</taxon>
        <taxon>Peronosporaceae</taxon>
        <taxon>Phytophthora</taxon>
    </lineage>
</organism>
<gene>
    <name evidence="1" type="ORF">PHMEG_00023751</name>
</gene>
<keyword evidence="1" id="KW-0547">Nucleotide-binding</keyword>
<dbReference type="Proteomes" id="UP000198211">
    <property type="component" value="Unassembled WGS sequence"/>
</dbReference>
<dbReference type="AlphaFoldDB" id="A0A225VHM2"/>
<keyword evidence="1" id="KW-0067">ATP-binding</keyword>
<evidence type="ECO:0000313" key="2">
    <source>
        <dbReference type="Proteomes" id="UP000198211"/>
    </source>
</evidence>
<dbReference type="STRING" id="4795.A0A225VHM2"/>
<dbReference type="OrthoDB" id="6434721at2759"/>
<keyword evidence="1" id="KW-0378">Hydrolase</keyword>
<comment type="caution">
    <text evidence="1">The sequence shown here is derived from an EMBL/GenBank/DDBJ whole genome shotgun (WGS) entry which is preliminary data.</text>
</comment>
<name>A0A225VHM2_9STRA</name>
<keyword evidence="1" id="KW-0347">Helicase</keyword>
<dbReference type="EMBL" id="NBNE01005008">
    <property type="protein sequence ID" value="OWZ04358.1"/>
    <property type="molecule type" value="Genomic_DNA"/>
</dbReference>
<sequence>MLCLAEPEGTGKMLYKDITTVCRWDKKSKWWLQYKKYVALYMYLIKIRNGFTCDFCYRRGPTSFEDLGTIDNGMYPTFHEAVMAAGYLENDREWEEHHMNVRQLFGTILVYPLPGSPLGLSDLGEDFQNELGMDADDRKVEVKTLKSLDNILRVHGKTLDNYGLPVLKDYREEADANEQDTGDLVNQEFNAYPLIQLEITAAM</sequence>
<feature type="non-terminal residue" evidence="1">
    <location>
        <position position="203"/>
    </location>
</feature>
<proteinExistence type="predicted"/>
<keyword evidence="2" id="KW-1185">Reference proteome</keyword>
<dbReference type="GO" id="GO:0004386">
    <property type="term" value="F:helicase activity"/>
    <property type="evidence" value="ECO:0007669"/>
    <property type="project" value="UniProtKB-KW"/>
</dbReference>
<protein>
    <submittedName>
        <fullName evidence="1">Helitron helicase</fullName>
    </submittedName>
</protein>
<evidence type="ECO:0000313" key="1">
    <source>
        <dbReference type="EMBL" id="OWZ04358.1"/>
    </source>
</evidence>
<accession>A0A225VHM2</accession>